<keyword evidence="1" id="KW-0732">Signal</keyword>
<gene>
    <name evidence="2" type="ORF">RAG0_01041</name>
</gene>
<reference evidence="3" key="1">
    <citation type="submission" date="2016-03" db="EMBL/GenBank/DDBJ databases">
        <authorList>
            <person name="Guldener U."/>
        </authorList>
    </citation>
    <scope>NUCLEOTIDE SEQUENCE [LARGE SCALE GENOMIC DNA]</scope>
    <source>
        <strain evidence="3">04CH-RAC-A.6.1</strain>
    </source>
</reference>
<feature type="signal peptide" evidence="1">
    <location>
        <begin position="1"/>
        <end position="16"/>
    </location>
</feature>
<dbReference type="Proteomes" id="UP000178912">
    <property type="component" value="Unassembled WGS sequence"/>
</dbReference>
<evidence type="ECO:0000313" key="2">
    <source>
        <dbReference type="EMBL" id="CZS89774.1"/>
    </source>
</evidence>
<accession>A0A1E1JZT0</accession>
<evidence type="ECO:0000256" key="1">
    <source>
        <dbReference type="SAM" id="SignalP"/>
    </source>
</evidence>
<sequence>MGRVAQLAFLLVQVACVPRYIPLRKEIFVQEAKAMTKSYMKQHMETDKLNKNAMT</sequence>
<organism evidence="2 3">
    <name type="scientific">Rhynchosporium agropyri</name>
    <dbReference type="NCBI Taxonomy" id="914238"/>
    <lineage>
        <taxon>Eukaryota</taxon>
        <taxon>Fungi</taxon>
        <taxon>Dikarya</taxon>
        <taxon>Ascomycota</taxon>
        <taxon>Pezizomycotina</taxon>
        <taxon>Leotiomycetes</taxon>
        <taxon>Helotiales</taxon>
        <taxon>Ploettnerulaceae</taxon>
        <taxon>Rhynchosporium</taxon>
    </lineage>
</organism>
<dbReference type="AlphaFoldDB" id="A0A1E1JZT0"/>
<dbReference type="EMBL" id="FJUX01000003">
    <property type="protein sequence ID" value="CZS89774.1"/>
    <property type="molecule type" value="Genomic_DNA"/>
</dbReference>
<protein>
    <submittedName>
        <fullName evidence="2">Uncharacterized protein</fullName>
    </submittedName>
</protein>
<proteinExistence type="predicted"/>
<keyword evidence="3" id="KW-1185">Reference proteome</keyword>
<feature type="chain" id="PRO_5009445432" evidence="1">
    <location>
        <begin position="17"/>
        <end position="55"/>
    </location>
</feature>
<evidence type="ECO:0000313" key="3">
    <source>
        <dbReference type="Proteomes" id="UP000178912"/>
    </source>
</evidence>
<name>A0A1E1JZT0_9HELO</name>